<keyword evidence="3" id="KW-1185">Reference proteome</keyword>
<feature type="chain" id="PRO_5035254927" evidence="1">
    <location>
        <begin position="21"/>
        <end position="232"/>
    </location>
</feature>
<accession>A0A8J3D5N6</accession>
<feature type="signal peptide" evidence="1">
    <location>
        <begin position="1"/>
        <end position="20"/>
    </location>
</feature>
<evidence type="ECO:0000313" key="3">
    <source>
        <dbReference type="Proteomes" id="UP000598271"/>
    </source>
</evidence>
<gene>
    <name evidence="2" type="ORF">GCM10007390_07460</name>
</gene>
<organism evidence="2 3">
    <name type="scientific">Persicitalea jodogahamensis</name>
    <dbReference type="NCBI Taxonomy" id="402147"/>
    <lineage>
        <taxon>Bacteria</taxon>
        <taxon>Pseudomonadati</taxon>
        <taxon>Bacteroidota</taxon>
        <taxon>Cytophagia</taxon>
        <taxon>Cytophagales</taxon>
        <taxon>Spirosomataceae</taxon>
        <taxon>Persicitalea</taxon>
    </lineage>
</organism>
<keyword evidence="1" id="KW-0732">Signal</keyword>
<evidence type="ECO:0000313" key="2">
    <source>
        <dbReference type="EMBL" id="GHB56609.1"/>
    </source>
</evidence>
<reference evidence="2 3" key="1">
    <citation type="journal article" date="2014" name="Int. J. Syst. Evol. Microbiol.">
        <title>Complete genome sequence of Corynebacterium casei LMG S-19264T (=DSM 44701T), isolated from a smear-ripened cheese.</title>
        <authorList>
            <consortium name="US DOE Joint Genome Institute (JGI-PGF)"/>
            <person name="Walter F."/>
            <person name="Albersmeier A."/>
            <person name="Kalinowski J."/>
            <person name="Ruckert C."/>
        </authorList>
    </citation>
    <scope>NUCLEOTIDE SEQUENCE [LARGE SCALE GENOMIC DNA]</scope>
    <source>
        <strain evidence="2 3">KCTC 12866</strain>
    </source>
</reference>
<name>A0A8J3D5N6_9BACT</name>
<dbReference type="Proteomes" id="UP000598271">
    <property type="component" value="Unassembled WGS sequence"/>
</dbReference>
<dbReference type="RefSeq" id="WP_189562999.1">
    <property type="nucleotide sequence ID" value="NZ_BMXF01000001.1"/>
</dbReference>
<proteinExistence type="predicted"/>
<protein>
    <submittedName>
        <fullName evidence="2">Uncharacterized protein</fullName>
    </submittedName>
</protein>
<dbReference type="AlphaFoldDB" id="A0A8J3D5N6"/>
<comment type="caution">
    <text evidence="2">The sequence shown here is derived from an EMBL/GenBank/DDBJ whole genome shotgun (WGS) entry which is preliminary data.</text>
</comment>
<dbReference type="EMBL" id="BMXF01000001">
    <property type="protein sequence ID" value="GHB56609.1"/>
    <property type="molecule type" value="Genomic_DNA"/>
</dbReference>
<sequence>MKNAPLAIIILLLTGLPAWAQTSETIRVKSGERLAVGDKYLFPQFAVGTVQYRDGRTVSAQLNFNLLLREMQFLNPPRLDTLALAREYTIKQILINDAKFVHDQKAGFMKILGDYGGVRLAVTQSLQVGNVDKEAGYGQSSGVSSIKSVNNLPSDNGSITRLSMKGDVMYSRRESYFLLDENSLTYPANKKSVQKLFARHKSEIGDYIKDNSVQFGNAADLKRLLEFCQGLN</sequence>
<evidence type="ECO:0000256" key="1">
    <source>
        <dbReference type="SAM" id="SignalP"/>
    </source>
</evidence>